<sequence length="352" mass="40043">MADFTALKYLTGFGNEFSSEDPRVPGSLPIGQNSPQQCPNGLYAEQLSGTAFTAPRHENQRSWLYRILPSVVHQPFTELKPVNDRFTNKFDDFFPNPNQLRWNPHPIKDGADFIDGLYTTAGAGHPTIRTGMAIYNYSCTKSMNNRCFYNSDGDFLIVPQQGALKIITEFGLLLVEPLEIVVIPQGIRFAVNVDGPSRGYVLEVYGTHFKLPNLGPIGANGLANARDFEYPTAWFEDVQNIDYHVITKYQGHFFDSTQHFSPFNVVAWHGNYVPYKYDLRKFMVINTVSFDHCDPSIFTVLTAPSTKEGTAIADFVIFPPRWGVAQNTFRPPYYHREFFWEARVHPESRPHV</sequence>
<proteinExistence type="predicted"/>
<evidence type="ECO:0000313" key="2">
    <source>
        <dbReference type="WBParaSite" id="JU765_v2.g6908.t1"/>
    </source>
</evidence>
<organism evidence="1 2">
    <name type="scientific">Panagrolaimus sp. JU765</name>
    <dbReference type="NCBI Taxonomy" id="591449"/>
    <lineage>
        <taxon>Eukaryota</taxon>
        <taxon>Metazoa</taxon>
        <taxon>Ecdysozoa</taxon>
        <taxon>Nematoda</taxon>
        <taxon>Chromadorea</taxon>
        <taxon>Rhabditida</taxon>
        <taxon>Tylenchina</taxon>
        <taxon>Panagrolaimomorpha</taxon>
        <taxon>Panagrolaimoidea</taxon>
        <taxon>Panagrolaimidae</taxon>
        <taxon>Panagrolaimus</taxon>
    </lineage>
</organism>
<dbReference type="Proteomes" id="UP000887576">
    <property type="component" value="Unplaced"/>
</dbReference>
<accession>A0AC34RHF4</accession>
<reference evidence="2" key="1">
    <citation type="submission" date="2022-11" db="UniProtKB">
        <authorList>
            <consortium name="WormBaseParasite"/>
        </authorList>
    </citation>
    <scope>IDENTIFICATION</scope>
</reference>
<protein>
    <submittedName>
        <fullName evidence="2">Homogentisate 1,2-dioxygenase</fullName>
    </submittedName>
</protein>
<dbReference type="WBParaSite" id="JU765_v2.g6908.t1">
    <property type="protein sequence ID" value="JU765_v2.g6908.t1"/>
    <property type="gene ID" value="JU765_v2.g6908"/>
</dbReference>
<name>A0AC34RHF4_9BILA</name>
<evidence type="ECO:0000313" key="1">
    <source>
        <dbReference type="Proteomes" id="UP000887576"/>
    </source>
</evidence>